<comment type="subcellular location">
    <subcellularLocation>
        <location evidence="1">Membrane</location>
        <topology evidence="1">Multi-pass membrane protein</topology>
    </subcellularLocation>
</comment>
<proteinExistence type="predicted"/>
<feature type="transmembrane region" description="Helical" evidence="3">
    <location>
        <begin position="86"/>
        <end position="106"/>
    </location>
</feature>
<evidence type="ECO:0000313" key="4">
    <source>
        <dbReference type="EMBL" id="KAG8538629.1"/>
    </source>
</evidence>
<dbReference type="EMBL" id="WNYA01019660">
    <property type="protein sequence ID" value="KAG8538629.1"/>
    <property type="molecule type" value="Genomic_DNA"/>
</dbReference>
<dbReference type="InterPro" id="IPR004156">
    <property type="entry name" value="OATP"/>
</dbReference>
<evidence type="ECO:0008006" key="6">
    <source>
        <dbReference type="Google" id="ProtNLM"/>
    </source>
</evidence>
<protein>
    <recommendedName>
        <fullName evidence="6">Solute carrier organic anion transporter family member 2B1</fullName>
    </recommendedName>
</protein>
<evidence type="ECO:0000256" key="3">
    <source>
        <dbReference type="SAM" id="Phobius"/>
    </source>
</evidence>
<dbReference type="SUPFAM" id="SSF103473">
    <property type="entry name" value="MFS general substrate transporter"/>
    <property type="match status" value="1"/>
</dbReference>
<keyword evidence="2" id="KW-1015">Disulfide bond</keyword>
<evidence type="ECO:0000313" key="5">
    <source>
        <dbReference type="Proteomes" id="UP000824782"/>
    </source>
</evidence>
<evidence type="ECO:0000256" key="2">
    <source>
        <dbReference type="ARBA" id="ARBA00023157"/>
    </source>
</evidence>
<dbReference type="Pfam" id="PF03137">
    <property type="entry name" value="OATP"/>
    <property type="match status" value="1"/>
</dbReference>
<sequence>VFPKVLLRTLKNPIYILVVLAQANLSAMICGLATFMAKFLERQFSITASLANLMIGSVNIPGAMAGIVLGGFIMKRFQLSPRQCGAMCLMGMSCCVLLALPLLFLGCSTQQFASPQADPRLRYGEYLIYYGYLH</sequence>
<keyword evidence="5" id="KW-1185">Reference proteome</keyword>
<dbReference type="GO" id="GO:0043252">
    <property type="term" value="P:sodium-independent organic anion transport"/>
    <property type="evidence" value="ECO:0007669"/>
    <property type="project" value="TreeGrafter"/>
</dbReference>
<feature type="non-terminal residue" evidence="4">
    <location>
        <position position="1"/>
    </location>
</feature>
<evidence type="ECO:0000256" key="1">
    <source>
        <dbReference type="ARBA" id="ARBA00004141"/>
    </source>
</evidence>
<comment type="caution">
    <text evidence="4">The sequence shown here is derived from an EMBL/GenBank/DDBJ whole genome shotgun (WGS) entry which is preliminary data.</text>
</comment>
<accession>A0AAV6YMF2</accession>
<dbReference type="GO" id="GO:0016323">
    <property type="term" value="C:basolateral plasma membrane"/>
    <property type="evidence" value="ECO:0007669"/>
    <property type="project" value="TreeGrafter"/>
</dbReference>
<dbReference type="GO" id="GO:0015125">
    <property type="term" value="F:bile acid transmembrane transporter activity"/>
    <property type="evidence" value="ECO:0007669"/>
    <property type="project" value="TreeGrafter"/>
</dbReference>
<dbReference type="PANTHER" id="PTHR11388:SF87">
    <property type="entry name" value="SOLUTE CARRIER ORGANIC ANION TRANSPORTER FAMILY MEMBER 2B1"/>
    <property type="match status" value="1"/>
</dbReference>
<dbReference type="Proteomes" id="UP000824782">
    <property type="component" value="Unassembled WGS sequence"/>
</dbReference>
<dbReference type="PANTHER" id="PTHR11388">
    <property type="entry name" value="ORGANIC ANION TRANSPORTER"/>
    <property type="match status" value="1"/>
</dbReference>
<dbReference type="AlphaFoldDB" id="A0AAV6YMF2"/>
<reference evidence="4" key="1">
    <citation type="thesis" date="2020" institute="ProQuest LLC" country="789 East Eisenhower Parkway, Ann Arbor, MI, USA">
        <title>Comparative Genomics and Chromosome Evolution.</title>
        <authorList>
            <person name="Mudd A.B."/>
        </authorList>
    </citation>
    <scope>NUCLEOTIDE SEQUENCE</scope>
    <source>
        <strain evidence="4">237g6f4</strain>
        <tissue evidence="4">Blood</tissue>
    </source>
</reference>
<dbReference type="Gene3D" id="1.20.1250.20">
    <property type="entry name" value="MFS general substrate transporter like domains"/>
    <property type="match status" value="1"/>
</dbReference>
<name>A0AAV6YMF2_ENGPU</name>
<organism evidence="4 5">
    <name type="scientific">Engystomops pustulosus</name>
    <name type="common">Tungara frog</name>
    <name type="synonym">Physalaemus pustulosus</name>
    <dbReference type="NCBI Taxonomy" id="76066"/>
    <lineage>
        <taxon>Eukaryota</taxon>
        <taxon>Metazoa</taxon>
        <taxon>Chordata</taxon>
        <taxon>Craniata</taxon>
        <taxon>Vertebrata</taxon>
        <taxon>Euteleostomi</taxon>
        <taxon>Amphibia</taxon>
        <taxon>Batrachia</taxon>
        <taxon>Anura</taxon>
        <taxon>Neobatrachia</taxon>
        <taxon>Hyloidea</taxon>
        <taxon>Leptodactylidae</taxon>
        <taxon>Leiuperinae</taxon>
        <taxon>Engystomops</taxon>
    </lineage>
</organism>
<feature type="transmembrane region" description="Helical" evidence="3">
    <location>
        <begin position="49"/>
        <end position="74"/>
    </location>
</feature>
<dbReference type="InterPro" id="IPR036259">
    <property type="entry name" value="MFS_trans_sf"/>
</dbReference>
<keyword evidence="3" id="KW-1133">Transmembrane helix</keyword>
<dbReference type="GO" id="GO:0016324">
    <property type="term" value="C:apical plasma membrane"/>
    <property type="evidence" value="ECO:0007669"/>
    <property type="project" value="TreeGrafter"/>
</dbReference>
<feature type="transmembrane region" description="Helical" evidence="3">
    <location>
        <begin position="14"/>
        <end position="37"/>
    </location>
</feature>
<dbReference type="GO" id="GO:0015347">
    <property type="term" value="F:sodium-independent organic anion transmembrane transporter activity"/>
    <property type="evidence" value="ECO:0007669"/>
    <property type="project" value="TreeGrafter"/>
</dbReference>
<gene>
    <name evidence="4" type="ORF">GDO81_022312</name>
</gene>
<keyword evidence="3" id="KW-0812">Transmembrane</keyword>
<keyword evidence="3" id="KW-0472">Membrane</keyword>